<dbReference type="OrthoDB" id="185373at2759"/>
<sequence length="622" mass="69529">MASLSKAEDSVVQVLSNEGQLDKALDVLFHMNTIPLRDTYLSLLKACNRSRALHQAKQVQVHLAKHMQHDYLGDYLVMTLARCGAVEDALEFSHTLSHRTVFSWTAIISAYVQRGQGREALELYKCMEEDGVKPNHYTFVALLKACGRVADLEKVRALHNDARRMGLGADVYILTTLVSVYCKCGSIEEAENVFSVLLRHDVVTWNAMLAAYVEQGQASKVLHLFRQILEERVTLDELMFVSALQACTMLAEQEGGLRKSMALEIGMALHANARQAGFCSGPFILTTLINMYSKSGNIKGAEGLVSTAWIQCNSVTLNAMIAAYFEHDQERKSLQLYRFMQEQGMKVDEYTFASVLQACEAAAEKEEVLDLSGEPLKVMSLAMGKALHADAQKWNLLSDVFVCNTLIRIYGRCGAIAEAEDLFTAMRSQLNVRSWTVMLSAYVEHDYEEKALQLYVQMYKEGMSPDQHTFVVVIHSCGILAEKEEGIDSDRQFVKAKSLEIGTSIHADARRQCYATDIFINNTLVSMYGKCGALVLAENLFIGMVDRDEVSWNVLLSAYAINSEKAEKVLQMYRQMQVETSSVRPAMFVIALQACSNLLEGKVEACNKHDKAYALSHWTSII</sequence>
<name>A0A9D4V636_ADICA</name>
<feature type="repeat" description="PPR" evidence="2">
    <location>
        <begin position="431"/>
        <end position="465"/>
    </location>
</feature>
<proteinExistence type="predicted"/>
<dbReference type="PROSITE" id="PS51375">
    <property type="entry name" value="PPR"/>
    <property type="match status" value="7"/>
</dbReference>
<dbReference type="PANTHER" id="PTHR47926">
    <property type="entry name" value="PENTATRICOPEPTIDE REPEAT-CONTAINING PROTEIN"/>
    <property type="match status" value="1"/>
</dbReference>
<dbReference type="FunFam" id="1.25.40.10:FF:000285">
    <property type="entry name" value="Pentatricopeptide repeat-containing protein, chloroplastic"/>
    <property type="match status" value="1"/>
</dbReference>
<reference evidence="3 4" key="1">
    <citation type="submission" date="2021-01" db="EMBL/GenBank/DDBJ databases">
        <title>Adiantum capillus-veneris genome.</title>
        <authorList>
            <person name="Fang Y."/>
            <person name="Liao Q."/>
        </authorList>
    </citation>
    <scope>NUCLEOTIDE SEQUENCE [LARGE SCALE GENOMIC DNA]</scope>
    <source>
        <strain evidence="3">H3</strain>
        <tissue evidence="3">Leaf</tissue>
    </source>
</reference>
<dbReference type="GO" id="GO:0003723">
    <property type="term" value="F:RNA binding"/>
    <property type="evidence" value="ECO:0007669"/>
    <property type="project" value="InterPro"/>
</dbReference>
<evidence type="ECO:0000313" key="4">
    <source>
        <dbReference type="Proteomes" id="UP000886520"/>
    </source>
</evidence>
<feature type="repeat" description="PPR" evidence="2">
    <location>
        <begin position="399"/>
        <end position="429"/>
    </location>
</feature>
<accession>A0A9D4V636</accession>
<evidence type="ECO:0000256" key="2">
    <source>
        <dbReference type="PROSITE-ProRule" id="PRU00708"/>
    </source>
</evidence>
<evidence type="ECO:0000256" key="1">
    <source>
        <dbReference type="ARBA" id="ARBA00022737"/>
    </source>
</evidence>
<feature type="repeat" description="PPR" evidence="2">
    <location>
        <begin position="100"/>
        <end position="134"/>
    </location>
</feature>
<feature type="repeat" description="PPR" evidence="2">
    <location>
        <begin position="548"/>
        <end position="583"/>
    </location>
</feature>
<dbReference type="Gene3D" id="1.25.40.10">
    <property type="entry name" value="Tetratricopeptide repeat domain"/>
    <property type="match status" value="5"/>
</dbReference>
<dbReference type="EMBL" id="JABFUD020000005">
    <property type="protein sequence ID" value="KAI5080239.1"/>
    <property type="molecule type" value="Genomic_DNA"/>
</dbReference>
<dbReference type="Pfam" id="PF13041">
    <property type="entry name" value="PPR_2"/>
    <property type="match status" value="3"/>
</dbReference>
<keyword evidence="4" id="KW-1185">Reference proteome</keyword>
<dbReference type="AlphaFoldDB" id="A0A9D4V636"/>
<dbReference type="InterPro" id="IPR046960">
    <property type="entry name" value="PPR_At4g14850-like_plant"/>
</dbReference>
<dbReference type="NCBIfam" id="TIGR00756">
    <property type="entry name" value="PPR"/>
    <property type="match status" value="5"/>
</dbReference>
<comment type="caution">
    <text evidence="3">The sequence shown here is derived from an EMBL/GenBank/DDBJ whole genome shotgun (WGS) entry which is preliminary data.</text>
</comment>
<protein>
    <recommendedName>
        <fullName evidence="5">Pentatricopeptide repeat-containing protein</fullName>
    </recommendedName>
</protein>
<dbReference type="FunFam" id="1.25.40.10:FF:000344">
    <property type="entry name" value="Pentatricopeptide repeat-containing protein"/>
    <property type="match status" value="1"/>
</dbReference>
<dbReference type="GO" id="GO:0009451">
    <property type="term" value="P:RNA modification"/>
    <property type="evidence" value="ECO:0007669"/>
    <property type="project" value="InterPro"/>
</dbReference>
<keyword evidence="1" id="KW-0677">Repeat</keyword>
<feature type="repeat" description="PPR" evidence="2">
    <location>
        <begin position="201"/>
        <end position="235"/>
    </location>
</feature>
<dbReference type="InterPro" id="IPR002885">
    <property type="entry name" value="PPR_rpt"/>
</dbReference>
<dbReference type="InterPro" id="IPR011990">
    <property type="entry name" value="TPR-like_helical_dom_sf"/>
</dbReference>
<dbReference type="Proteomes" id="UP000886520">
    <property type="component" value="Chromosome 5"/>
</dbReference>
<gene>
    <name evidence="3" type="ORF">GOP47_0005718</name>
</gene>
<feature type="repeat" description="PPR" evidence="2">
    <location>
        <begin position="170"/>
        <end position="200"/>
    </location>
</feature>
<feature type="repeat" description="PPR" evidence="2">
    <location>
        <begin position="313"/>
        <end position="347"/>
    </location>
</feature>
<dbReference type="Pfam" id="PF01535">
    <property type="entry name" value="PPR"/>
    <property type="match status" value="5"/>
</dbReference>
<evidence type="ECO:0008006" key="5">
    <source>
        <dbReference type="Google" id="ProtNLM"/>
    </source>
</evidence>
<evidence type="ECO:0000313" key="3">
    <source>
        <dbReference type="EMBL" id="KAI5080239.1"/>
    </source>
</evidence>
<organism evidence="3 4">
    <name type="scientific">Adiantum capillus-veneris</name>
    <name type="common">Maidenhair fern</name>
    <dbReference type="NCBI Taxonomy" id="13818"/>
    <lineage>
        <taxon>Eukaryota</taxon>
        <taxon>Viridiplantae</taxon>
        <taxon>Streptophyta</taxon>
        <taxon>Embryophyta</taxon>
        <taxon>Tracheophyta</taxon>
        <taxon>Polypodiopsida</taxon>
        <taxon>Polypodiidae</taxon>
        <taxon>Polypodiales</taxon>
        <taxon>Pteridineae</taxon>
        <taxon>Pteridaceae</taxon>
        <taxon>Vittarioideae</taxon>
        <taxon>Adiantum</taxon>
    </lineage>
</organism>